<sequence length="158" mass="17284">MPAPKTFSAANAAGESFRTGAGGAVYIYRFGDQNVGRDWLSRKRQGAGGNFPAPAANTLNDWALKQSSYGSQSEGIADNPFISVATDYDELYNHGEGWVQKILQTVPTLGEFLVPPATLYRPSPTKLISKSETEWLFYDGDHPIADYLVGWQVNPKLP</sequence>
<evidence type="ECO:0000313" key="1">
    <source>
        <dbReference type="EMBL" id="MDF8263556.1"/>
    </source>
</evidence>
<gene>
    <name evidence="1" type="ORF">P4R38_04760</name>
</gene>
<dbReference type="RefSeq" id="WP_277191261.1">
    <property type="nucleotide sequence ID" value="NZ_JAROAV010000012.1"/>
</dbReference>
<comment type="caution">
    <text evidence="1">The sequence shown here is derived from an EMBL/GenBank/DDBJ whole genome shotgun (WGS) entry which is preliminary data.</text>
</comment>
<dbReference type="EMBL" id="JAROAV010000012">
    <property type="protein sequence ID" value="MDF8263556.1"/>
    <property type="molecule type" value="Genomic_DNA"/>
</dbReference>
<evidence type="ECO:0000313" key="2">
    <source>
        <dbReference type="Proteomes" id="UP001528912"/>
    </source>
</evidence>
<proteinExistence type="predicted"/>
<name>A0ABT6C4E5_9MICO</name>
<accession>A0ABT6C4E5</accession>
<dbReference type="Proteomes" id="UP001528912">
    <property type="component" value="Unassembled WGS sequence"/>
</dbReference>
<keyword evidence="2" id="KW-1185">Reference proteome</keyword>
<reference evidence="1 2" key="1">
    <citation type="submission" date="2023-03" db="EMBL/GenBank/DDBJ databases">
        <title>YIM 133296 draft genome.</title>
        <authorList>
            <person name="Xiong L."/>
        </authorList>
    </citation>
    <scope>NUCLEOTIDE SEQUENCE [LARGE SCALE GENOMIC DNA]</scope>
    <source>
        <strain evidence="1 2">YIM 133296</strain>
    </source>
</reference>
<organism evidence="1 2">
    <name type="scientific">Luteipulveratus flavus</name>
    <dbReference type="NCBI Taxonomy" id="3031728"/>
    <lineage>
        <taxon>Bacteria</taxon>
        <taxon>Bacillati</taxon>
        <taxon>Actinomycetota</taxon>
        <taxon>Actinomycetes</taxon>
        <taxon>Micrococcales</taxon>
        <taxon>Dermacoccaceae</taxon>
        <taxon>Luteipulveratus</taxon>
    </lineage>
</organism>
<protein>
    <submittedName>
        <fullName evidence="1">Uncharacterized protein</fullName>
    </submittedName>
</protein>